<evidence type="ECO:0000256" key="1">
    <source>
        <dbReference type="SAM" id="MobiDB-lite"/>
    </source>
</evidence>
<name>A0ABT6A1F0_9ACTN</name>
<gene>
    <name evidence="4" type="ORF">P3H78_07455</name>
</gene>
<dbReference type="Proteomes" id="UP001221150">
    <property type="component" value="Unassembled WGS sequence"/>
</dbReference>
<evidence type="ECO:0000313" key="5">
    <source>
        <dbReference type="Proteomes" id="UP001221150"/>
    </source>
</evidence>
<sequence>MRPRPPVRGRGVLSGTGLLVSALGATLVALLLPLWSYAHRPASPVDVLSAQTVETQYGPLSAADRDVLVEVRLAGLWELPAGRQAERKGTTQAVRAAGRHLVEGHAYLDQQVRHVSAELGLGLPNEPSPQQKQWLATLSAAHGRDFDRSFVNLARVAHGRILPLVARVRASTQNSLVRDLADDADTTVLDHIQALEATGLVDFAALARDLAAGASPSPADPSATTAPTVPPGQVVPLTPSASPVYGLPPAASSPPPAAR</sequence>
<dbReference type="PANTHER" id="PTHR38593">
    <property type="entry name" value="BLR2558 PROTEIN"/>
    <property type="match status" value="1"/>
</dbReference>
<proteinExistence type="predicted"/>
<dbReference type="InterPro" id="IPR025419">
    <property type="entry name" value="DUF4142"/>
</dbReference>
<accession>A0ABT6A1F0</accession>
<evidence type="ECO:0000313" key="4">
    <source>
        <dbReference type="EMBL" id="MDF3298470.1"/>
    </source>
</evidence>
<reference evidence="4 5" key="1">
    <citation type="submission" date="2023-03" db="EMBL/GenBank/DDBJ databases">
        <title>Draft genome sequence of Streptomyces sp. K1PA1 isolated from peat swamp forest in Thailand.</title>
        <authorList>
            <person name="Klaysubun C."/>
            <person name="Duangmal K."/>
        </authorList>
    </citation>
    <scope>NUCLEOTIDE SEQUENCE [LARGE SCALE GENOMIC DNA]</scope>
    <source>
        <strain evidence="4 5">K1PA1</strain>
    </source>
</reference>
<feature type="domain" description="DUF4142" evidence="3">
    <location>
        <begin position="63"/>
        <end position="196"/>
    </location>
</feature>
<dbReference type="PANTHER" id="PTHR38593:SF1">
    <property type="entry name" value="BLR2558 PROTEIN"/>
    <property type="match status" value="1"/>
</dbReference>
<keyword evidence="5" id="KW-1185">Reference proteome</keyword>
<dbReference type="Pfam" id="PF13628">
    <property type="entry name" value="DUF4142"/>
    <property type="match status" value="1"/>
</dbReference>
<feature type="compositionally biased region" description="Low complexity" evidence="1">
    <location>
        <begin position="212"/>
        <end position="227"/>
    </location>
</feature>
<feature type="region of interest" description="Disordered" evidence="1">
    <location>
        <begin position="212"/>
        <end position="259"/>
    </location>
</feature>
<dbReference type="InterPro" id="IPR012347">
    <property type="entry name" value="Ferritin-like"/>
</dbReference>
<protein>
    <submittedName>
        <fullName evidence="4">DUF4142 domain-containing protein</fullName>
    </submittedName>
</protein>
<evidence type="ECO:0000256" key="2">
    <source>
        <dbReference type="SAM" id="Phobius"/>
    </source>
</evidence>
<evidence type="ECO:0000259" key="3">
    <source>
        <dbReference type="Pfam" id="PF13628"/>
    </source>
</evidence>
<dbReference type="RefSeq" id="WP_276108020.1">
    <property type="nucleotide sequence ID" value="NZ_JARJBB010000003.1"/>
</dbReference>
<keyword evidence="2" id="KW-0472">Membrane</keyword>
<feature type="transmembrane region" description="Helical" evidence="2">
    <location>
        <begin position="12"/>
        <end position="35"/>
    </location>
</feature>
<comment type="caution">
    <text evidence="4">The sequence shown here is derived from an EMBL/GenBank/DDBJ whole genome shotgun (WGS) entry which is preliminary data.</text>
</comment>
<organism evidence="4 5">
    <name type="scientific">Streptomyces tropicalis</name>
    <dbReference type="NCBI Taxonomy" id="3034234"/>
    <lineage>
        <taxon>Bacteria</taxon>
        <taxon>Bacillati</taxon>
        <taxon>Actinomycetota</taxon>
        <taxon>Actinomycetes</taxon>
        <taxon>Kitasatosporales</taxon>
        <taxon>Streptomycetaceae</taxon>
        <taxon>Streptomyces</taxon>
    </lineage>
</organism>
<dbReference type="Gene3D" id="1.20.1260.10">
    <property type="match status" value="1"/>
</dbReference>
<keyword evidence="2" id="KW-0812">Transmembrane</keyword>
<keyword evidence="2" id="KW-1133">Transmembrane helix</keyword>
<dbReference type="EMBL" id="JARJBB010000003">
    <property type="protein sequence ID" value="MDF3298470.1"/>
    <property type="molecule type" value="Genomic_DNA"/>
</dbReference>